<evidence type="ECO:0000313" key="7">
    <source>
        <dbReference type="Proteomes" id="UP000230959"/>
    </source>
</evidence>
<keyword evidence="2" id="KW-0964">Secreted</keyword>
<dbReference type="AlphaFoldDB" id="A0A2M8LB31"/>
<dbReference type="InterPro" id="IPR059100">
    <property type="entry name" value="TSP3_bac"/>
</dbReference>
<dbReference type="PANTHER" id="PTHR37467">
    <property type="entry name" value="EXPORTED CALCIUM-BINDING GLYCOPROTEIN-RELATED"/>
    <property type="match status" value="1"/>
</dbReference>
<evidence type="ECO:0000256" key="4">
    <source>
        <dbReference type="ARBA" id="ARBA00022837"/>
    </source>
</evidence>
<protein>
    <recommendedName>
        <fullName evidence="8">Thrombospondin type 3 repeat superfamily protein</fullName>
    </recommendedName>
</protein>
<keyword evidence="5" id="KW-0812">Transmembrane</keyword>
<keyword evidence="5" id="KW-0472">Membrane</keyword>
<comment type="caution">
    <text evidence="6">The sequence shown here is derived from an EMBL/GenBank/DDBJ whole genome shotgun (WGS) entry which is preliminary data.</text>
</comment>
<feature type="transmembrane region" description="Helical" evidence="5">
    <location>
        <begin position="12"/>
        <end position="30"/>
    </location>
</feature>
<evidence type="ECO:0000256" key="1">
    <source>
        <dbReference type="ARBA" id="ARBA00004613"/>
    </source>
</evidence>
<keyword evidence="5" id="KW-1133">Transmembrane helix</keyword>
<evidence type="ECO:0008006" key="8">
    <source>
        <dbReference type="Google" id="ProtNLM"/>
    </source>
</evidence>
<dbReference type="Proteomes" id="UP000230959">
    <property type="component" value="Unassembled WGS sequence"/>
</dbReference>
<evidence type="ECO:0000256" key="2">
    <source>
        <dbReference type="ARBA" id="ARBA00022525"/>
    </source>
</evidence>
<sequence length="333" mass="37209">MPQSLAILPNKKIVFLLIIIILLFGGWFYYKSTKDANLSYKAEKDDSLLAVNMTAKEILTKDTDGDGLADWEETLWKTDPNNPDTDGDGMSDGDEVLAGRNPTVAGPNDELSGNLPVNKTNGADVNEWISDSKTQISARKMMLNYLALKTAKGTLTEDDKNELVNMFMGDIESAGENIEDAYDSSDINFTKSETSAVIKAYADEIKKTILDEKNIIQENEMQVFERMIEKKKNDENISAEVLSLTNTANVYKRIMEQFLKIKNVPKSLSGEHLDMINAFNNLSIAVSDMAKIAEDSVSALIGFNVFKTETSRLYNAGISTQDFFDDYEIYIFE</sequence>
<evidence type="ECO:0000256" key="3">
    <source>
        <dbReference type="ARBA" id="ARBA00022729"/>
    </source>
</evidence>
<evidence type="ECO:0000313" key="6">
    <source>
        <dbReference type="EMBL" id="PJE73808.1"/>
    </source>
</evidence>
<keyword evidence="3" id="KW-0732">Signal</keyword>
<proteinExistence type="predicted"/>
<keyword evidence="4" id="KW-0106">Calcium</keyword>
<organism evidence="6 7">
    <name type="scientific">Candidatus Terrybacteria bacterium CG10_big_fil_rev_8_21_14_0_10_41_10</name>
    <dbReference type="NCBI Taxonomy" id="1975026"/>
    <lineage>
        <taxon>Bacteria</taxon>
        <taxon>Candidatus Terryibacteriota</taxon>
    </lineage>
</organism>
<gene>
    <name evidence="6" type="ORF">COV02_00560</name>
</gene>
<comment type="subcellular location">
    <subcellularLocation>
        <location evidence="1">Secreted</location>
    </subcellularLocation>
</comment>
<name>A0A2M8LB31_9BACT</name>
<dbReference type="EMBL" id="PFER01000011">
    <property type="protein sequence ID" value="PJE73808.1"/>
    <property type="molecule type" value="Genomic_DNA"/>
</dbReference>
<accession>A0A2M8LB31</accession>
<evidence type="ECO:0000256" key="5">
    <source>
        <dbReference type="SAM" id="Phobius"/>
    </source>
</evidence>
<dbReference type="Pfam" id="PF18884">
    <property type="entry name" value="TSP3_bac"/>
    <property type="match status" value="2"/>
</dbReference>
<dbReference type="PANTHER" id="PTHR37467:SF1">
    <property type="entry name" value="EXPORTED CALCIUM-BINDING GLYCOPROTEIN"/>
    <property type="match status" value="1"/>
</dbReference>
<dbReference type="InterPro" id="IPR053180">
    <property type="entry name" value="Ca-binding_acidic-repeat"/>
</dbReference>
<reference evidence="7" key="1">
    <citation type="submission" date="2017-09" db="EMBL/GenBank/DDBJ databases">
        <title>Depth-based differentiation of microbial function through sediment-hosted aquifers and enrichment of novel symbionts in the deep terrestrial subsurface.</title>
        <authorList>
            <person name="Probst A.J."/>
            <person name="Ladd B."/>
            <person name="Jarett J.K."/>
            <person name="Geller-Mcgrath D.E."/>
            <person name="Sieber C.M.K."/>
            <person name="Emerson J.B."/>
            <person name="Anantharaman K."/>
            <person name="Thomas B.C."/>
            <person name="Malmstrom R."/>
            <person name="Stieglmeier M."/>
            <person name="Klingl A."/>
            <person name="Woyke T."/>
            <person name="Ryan C.M."/>
            <person name="Banfield J.F."/>
        </authorList>
    </citation>
    <scope>NUCLEOTIDE SEQUENCE [LARGE SCALE GENOMIC DNA]</scope>
</reference>